<accession>A0A914P8H2</accession>
<name>A0A914P8H2_9BILA</name>
<protein>
    <submittedName>
        <fullName evidence="2">Uncharacterized protein</fullName>
    </submittedName>
</protein>
<keyword evidence="1" id="KW-1185">Reference proteome</keyword>
<dbReference type="WBParaSite" id="PDA_v2.g11501.t1">
    <property type="protein sequence ID" value="PDA_v2.g11501.t1"/>
    <property type="gene ID" value="PDA_v2.g11501"/>
</dbReference>
<organism evidence="1 2">
    <name type="scientific">Panagrolaimus davidi</name>
    <dbReference type="NCBI Taxonomy" id="227884"/>
    <lineage>
        <taxon>Eukaryota</taxon>
        <taxon>Metazoa</taxon>
        <taxon>Ecdysozoa</taxon>
        <taxon>Nematoda</taxon>
        <taxon>Chromadorea</taxon>
        <taxon>Rhabditida</taxon>
        <taxon>Tylenchina</taxon>
        <taxon>Panagrolaimomorpha</taxon>
        <taxon>Panagrolaimoidea</taxon>
        <taxon>Panagrolaimidae</taxon>
        <taxon>Panagrolaimus</taxon>
    </lineage>
</organism>
<dbReference type="AlphaFoldDB" id="A0A914P8H2"/>
<evidence type="ECO:0000313" key="2">
    <source>
        <dbReference type="WBParaSite" id="PDA_v2.g11501.t1"/>
    </source>
</evidence>
<reference evidence="2" key="1">
    <citation type="submission" date="2022-11" db="UniProtKB">
        <authorList>
            <consortium name="WormBaseParasite"/>
        </authorList>
    </citation>
    <scope>IDENTIFICATION</scope>
</reference>
<proteinExistence type="predicted"/>
<dbReference type="Proteomes" id="UP000887578">
    <property type="component" value="Unplaced"/>
</dbReference>
<sequence>MAEISVDELIQSLNEFTKEENIDLDTIKPKISKLLKTHRPIKLTEYEYGISSDLSTTKDCRLIIREKDDRSKVRQYLKHQNHWNCSNRKRSNKCIAIPLKIIYGTNIN</sequence>
<evidence type="ECO:0000313" key="1">
    <source>
        <dbReference type="Proteomes" id="UP000887578"/>
    </source>
</evidence>